<dbReference type="PANTHER" id="PTHR40074:SF4">
    <property type="entry name" value="INNER MEMBRANE PROTEIN YCFT"/>
    <property type="match status" value="1"/>
</dbReference>
<dbReference type="Proteomes" id="UP000320791">
    <property type="component" value="Unassembled WGS sequence"/>
</dbReference>
<dbReference type="OrthoDB" id="4394033at2"/>
<evidence type="ECO:0000256" key="2">
    <source>
        <dbReference type="ARBA" id="ARBA00007400"/>
    </source>
</evidence>
<feature type="transmembrane region" description="Helical" evidence="7">
    <location>
        <begin position="256"/>
        <end position="279"/>
    </location>
</feature>
<feature type="transmembrane region" description="Helical" evidence="7">
    <location>
        <begin position="85"/>
        <end position="102"/>
    </location>
</feature>
<dbReference type="InterPro" id="IPR002656">
    <property type="entry name" value="Acyl_transf_3_dom"/>
</dbReference>
<comment type="caution">
    <text evidence="9">The sequence shown here is derived from an EMBL/GenBank/DDBJ whole genome shotgun (WGS) entry which is preliminary data.</text>
</comment>
<evidence type="ECO:0000313" key="10">
    <source>
        <dbReference type="Proteomes" id="UP000320791"/>
    </source>
</evidence>
<evidence type="ECO:0000256" key="4">
    <source>
        <dbReference type="ARBA" id="ARBA00022692"/>
    </source>
</evidence>
<comment type="subcellular location">
    <subcellularLocation>
        <location evidence="1">Cell membrane</location>
        <topology evidence="1">Multi-pass membrane protein</topology>
    </subcellularLocation>
</comment>
<keyword evidence="9" id="KW-0012">Acyltransferase</keyword>
<dbReference type="AlphaFoldDB" id="A0A5C5UQR7"/>
<feature type="transmembrane region" description="Helical" evidence="7">
    <location>
        <begin position="291"/>
        <end position="309"/>
    </location>
</feature>
<comment type="similarity">
    <text evidence="2">Belongs to the acyltransferase 3 family.</text>
</comment>
<evidence type="ECO:0000256" key="1">
    <source>
        <dbReference type="ARBA" id="ARBA00004651"/>
    </source>
</evidence>
<feature type="transmembrane region" description="Helical" evidence="7">
    <location>
        <begin position="20"/>
        <end position="41"/>
    </location>
</feature>
<feature type="transmembrane region" description="Helical" evidence="7">
    <location>
        <begin position="153"/>
        <end position="169"/>
    </location>
</feature>
<feature type="transmembrane region" description="Helical" evidence="7">
    <location>
        <begin position="53"/>
        <end position="73"/>
    </location>
</feature>
<evidence type="ECO:0000256" key="3">
    <source>
        <dbReference type="ARBA" id="ARBA00022475"/>
    </source>
</evidence>
<sequence>MSTQVATPRKVERLAWPDAARGLSIIGVLLLHACLTVPSAMETTLPAQYNEMLAPLRLPLFFLVSGFFSVKILHSTLFELVSRRLWYFVVPYVIWVPVEQWLKASELAAFQDKPMPDLWFYWEAITGGNNTYWFLYCLILCNLLLWATRKLRPWLAVVFSFSPVVLLVAGEWDPIVANSIMFIPVFFIGAHGHSLINWFAEHTLYLWGLGVAGLSYASGYVLETLWVLRQEYPVEGWQLPGGILLDSNDIDIMVRLMVRLLMLPAAVALAVVLSRVPVVNSVLEFFGRHTLVLYLGHPLALTLLFNFHYRYEDIAFTEDSGNLWDSPTLWVGVCLLFAMFGGLVFEGLRRIPVVKWTVVPPALTELVKAAPKRAEKVYR</sequence>
<dbReference type="RefSeq" id="WP_146323416.1">
    <property type="nucleotide sequence ID" value="NZ_BAABLR010000027.1"/>
</dbReference>
<accession>A0A5C5UQR7</accession>
<evidence type="ECO:0000256" key="5">
    <source>
        <dbReference type="ARBA" id="ARBA00022989"/>
    </source>
</evidence>
<feature type="transmembrane region" description="Helical" evidence="7">
    <location>
        <begin position="204"/>
        <end position="222"/>
    </location>
</feature>
<dbReference type="GO" id="GO:0009246">
    <property type="term" value="P:enterobacterial common antigen biosynthetic process"/>
    <property type="evidence" value="ECO:0007669"/>
    <property type="project" value="TreeGrafter"/>
</dbReference>
<dbReference type="GO" id="GO:0005886">
    <property type="term" value="C:plasma membrane"/>
    <property type="evidence" value="ECO:0007669"/>
    <property type="project" value="UniProtKB-SubCell"/>
</dbReference>
<name>A0A5C5UQR7_9CORY</name>
<feature type="transmembrane region" description="Helical" evidence="7">
    <location>
        <begin position="122"/>
        <end position="146"/>
    </location>
</feature>
<proteinExistence type="inferred from homology"/>
<keyword evidence="9" id="KW-0808">Transferase</keyword>
<evidence type="ECO:0000313" key="9">
    <source>
        <dbReference type="EMBL" id="TWT28654.1"/>
    </source>
</evidence>
<organism evidence="9 10">
    <name type="scientific">Corynebacterium canis</name>
    <dbReference type="NCBI Taxonomy" id="679663"/>
    <lineage>
        <taxon>Bacteria</taxon>
        <taxon>Bacillati</taxon>
        <taxon>Actinomycetota</taxon>
        <taxon>Actinomycetes</taxon>
        <taxon>Mycobacteriales</taxon>
        <taxon>Corynebacteriaceae</taxon>
        <taxon>Corynebacterium</taxon>
    </lineage>
</organism>
<gene>
    <name evidence="9" type="ORF">FRX94_01830</name>
</gene>
<keyword evidence="5 7" id="KW-1133">Transmembrane helix</keyword>
<keyword evidence="6 7" id="KW-0472">Membrane</keyword>
<feature type="domain" description="Acyltransferase 3" evidence="8">
    <location>
        <begin position="15"/>
        <end position="341"/>
    </location>
</feature>
<dbReference type="Pfam" id="PF01757">
    <property type="entry name" value="Acyl_transf_3"/>
    <property type="match status" value="1"/>
</dbReference>
<keyword evidence="10" id="KW-1185">Reference proteome</keyword>
<evidence type="ECO:0000256" key="6">
    <source>
        <dbReference type="ARBA" id="ARBA00023136"/>
    </source>
</evidence>
<dbReference type="PANTHER" id="PTHR40074">
    <property type="entry name" value="O-ACETYLTRANSFERASE WECH"/>
    <property type="match status" value="1"/>
</dbReference>
<reference evidence="9 10" key="1">
    <citation type="submission" date="2019-08" db="EMBL/GenBank/DDBJ databases">
        <authorList>
            <person name="Lei W."/>
        </authorList>
    </citation>
    <scope>NUCLEOTIDE SEQUENCE [LARGE SCALE GENOMIC DNA]</scope>
    <source>
        <strain evidence="9 10">CCUG 58627</strain>
    </source>
</reference>
<keyword evidence="3" id="KW-1003">Cell membrane</keyword>
<protein>
    <submittedName>
        <fullName evidence="9">Acyltransferase family protein</fullName>
    </submittedName>
</protein>
<dbReference type="EMBL" id="VOHM01000003">
    <property type="protein sequence ID" value="TWT28654.1"/>
    <property type="molecule type" value="Genomic_DNA"/>
</dbReference>
<evidence type="ECO:0000256" key="7">
    <source>
        <dbReference type="SAM" id="Phobius"/>
    </source>
</evidence>
<feature type="transmembrane region" description="Helical" evidence="7">
    <location>
        <begin position="175"/>
        <end position="192"/>
    </location>
</feature>
<evidence type="ECO:0000259" key="8">
    <source>
        <dbReference type="Pfam" id="PF01757"/>
    </source>
</evidence>
<feature type="transmembrane region" description="Helical" evidence="7">
    <location>
        <begin position="329"/>
        <end position="348"/>
    </location>
</feature>
<dbReference type="GO" id="GO:0016413">
    <property type="term" value="F:O-acetyltransferase activity"/>
    <property type="evidence" value="ECO:0007669"/>
    <property type="project" value="TreeGrafter"/>
</dbReference>
<keyword evidence="4 7" id="KW-0812">Transmembrane</keyword>